<dbReference type="PROSITE" id="PS50928">
    <property type="entry name" value="ABC_TM1"/>
    <property type="match status" value="1"/>
</dbReference>
<dbReference type="InterPro" id="IPR010065">
    <property type="entry name" value="AA_ABC_transptr_permease_3TM"/>
</dbReference>
<dbReference type="SUPFAM" id="SSF161098">
    <property type="entry name" value="MetI-like"/>
    <property type="match status" value="1"/>
</dbReference>
<evidence type="ECO:0000256" key="5">
    <source>
        <dbReference type="ARBA" id="ARBA00022448"/>
    </source>
</evidence>
<proteinExistence type="inferred from homology"/>
<dbReference type="InterPro" id="IPR000515">
    <property type="entry name" value="MetI-like"/>
</dbReference>
<dbReference type="RefSeq" id="WP_014268925.1">
    <property type="nucleotide sequence ID" value="NC_016633.1"/>
</dbReference>
<evidence type="ECO:0000256" key="9">
    <source>
        <dbReference type="ARBA" id="ARBA00022989"/>
    </source>
</evidence>
<evidence type="ECO:0000256" key="10">
    <source>
        <dbReference type="ARBA" id="ARBA00023136"/>
    </source>
</evidence>
<keyword evidence="5 11" id="KW-0813">Transport</keyword>
<evidence type="ECO:0000256" key="11">
    <source>
        <dbReference type="RuleBase" id="RU363032"/>
    </source>
</evidence>
<dbReference type="PANTHER" id="PTHR30614:SF0">
    <property type="entry name" value="L-CYSTINE TRANSPORT SYSTEM PERMEASE PROTEIN TCYL"/>
    <property type="match status" value="1"/>
</dbReference>
<keyword evidence="6" id="KW-1003">Cell membrane</keyword>
<feature type="transmembrane region" description="Helical" evidence="11">
    <location>
        <begin position="82"/>
        <end position="105"/>
    </location>
</feature>
<feature type="domain" description="ABC transmembrane type-1" evidence="12">
    <location>
        <begin position="20"/>
        <end position="208"/>
    </location>
</feature>
<keyword evidence="7 11" id="KW-0812">Transmembrane</keyword>
<evidence type="ECO:0000313" key="14">
    <source>
        <dbReference type="Proteomes" id="UP000005632"/>
    </source>
</evidence>
<dbReference type="Gene3D" id="1.10.3720.10">
    <property type="entry name" value="MetI-like"/>
    <property type="match status" value="1"/>
</dbReference>
<organism evidence="13 14">
    <name type="scientific">Sphaerochaeta pleomorpha (strain ATCC BAA-1885 / DSM 22778 / Grapes)</name>
    <dbReference type="NCBI Taxonomy" id="158190"/>
    <lineage>
        <taxon>Bacteria</taxon>
        <taxon>Pseudomonadati</taxon>
        <taxon>Spirochaetota</taxon>
        <taxon>Spirochaetia</taxon>
        <taxon>Spirochaetales</taxon>
        <taxon>Sphaerochaetaceae</taxon>
        <taxon>Sphaerochaeta</taxon>
    </lineage>
</organism>
<dbReference type="Pfam" id="PF00528">
    <property type="entry name" value="BPD_transp_1"/>
    <property type="match status" value="1"/>
</dbReference>
<dbReference type="CDD" id="cd06261">
    <property type="entry name" value="TM_PBP2"/>
    <property type="match status" value="1"/>
</dbReference>
<feature type="transmembrane region" description="Helical" evidence="11">
    <location>
        <begin position="55"/>
        <end position="76"/>
    </location>
</feature>
<evidence type="ECO:0000256" key="1">
    <source>
        <dbReference type="ARBA" id="ARBA00003159"/>
    </source>
</evidence>
<accession>G8QUA6</accession>
<keyword evidence="10 11" id="KW-0472">Membrane</keyword>
<keyword evidence="14" id="KW-1185">Reference proteome</keyword>
<evidence type="ECO:0000256" key="7">
    <source>
        <dbReference type="ARBA" id="ARBA00022692"/>
    </source>
</evidence>
<dbReference type="InterPro" id="IPR043429">
    <property type="entry name" value="ArtM/GltK/GlnP/TcyL/YhdX-like"/>
</dbReference>
<evidence type="ECO:0000256" key="2">
    <source>
        <dbReference type="ARBA" id="ARBA00004429"/>
    </source>
</evidence>
<keyword evidence="8" id="KW-0029">Amino-acid transport</keyword>
<keyword evidence="9 11" id="KW-1133">Transmembrane helix</keyword>
<evidence type="ECO:0000256" key="8">
    <source>
        <dbReference type="ARBA" id="ARBA00022970"/>
    </source>
</evidence>
<dbReference type="GO" id="GO:0043190">
    <property type="term" value="C:ATP-binding cassette (ABC) transporter complex"/>
    <property type="evidence" value="ECO:0007669"/>
    <property type="project" value="InterPro"/>
</dbReference>
<dbReference type="Proteomes" id="UP000005632">
    <property type="component" value="Chromosome"/>
</dbReference>
<feature type="transmembrane region" description="Helical" evidence="11">
    <location>
        <begin position="190"/>
        <end position="211"/>
    </location>
</feature>
<evidence type="ECO:0000256" key="6">
    <source>
        <dbReference type="ARBA" id="ARBA00022475"/>
    </source>
</evidence>
<comment type="function">
    <text evidence="1">Part of the binding-protein-dependent transport system for glutamine; probably responsible for the translocation of the substrate across the membrane.</text>
</comment>
<reference evidence="13 14" key="1">
    <citation type="submission" date="2011-11" db="EMBL/GenBank/DDBJ databases">
        <title>Complete sequence of Spirochaeta sp. grapes.</title>
        <authorList>
            <consortium name="US DOE Joint Genome Institute"/>
            <person name="Lucas S."/>
            <person name="Han J."/>
            <person name="Lapidus A."/>
            <person name="Cheng J.-F."/>
            <person name="Goodwin L."/>
            <person name="Pitluck S."/>
            <person name="Peters L."/>
            <person name="Ovchinnikova G."/>
            <person name="Munk A.C."/>
            <person name="Detter J.C."/>
            <person name="Han C."/>
            <person name="Tapia R."/>
            <person name="Land M."/>
            <person name="Hauser L."/>
            <person name="Kyrpides N."/>
            <person name="Ivanova N."/>
            <person name="Pagani I."/>
            <person name="Ritalahtilisa K."/>
            <person name="Loeffler F."/>
            <person name="Woyke T."/>
        </authorList>
    </citation>
    <scope>NUCLEOTIDE SEQUENCE [LARGE SCALE GENOMIC DNA]</scope>
    <source>
        <strain evidence="14">ATCC BAA-1885 / DSM 22778 / Grapes</strain>
    </source>
</reference>
<feature type="transmembrane region" description="Helical" evidence="11">
    <location>
        <begin position="21"/>
        <end position="43"/>
    </location>
</feature>
<dbReference type="eggNOG" id="COG0765">
    <property type="taxonomic scope" value="Bacteria"/>
</dbReference>
<dbReference type="GO" id="GO:0022857">
    <property type="term" value="F:transmembrane transporter activity"/>
    <property type="evidence" value="ECO:0007669"/>
    <property type="project" value="InterPro"/>
</dbReference>
<evidence type="ECO:0000259" key="12">
    <source>
        <dbReference type="PROSITE" id="PS50928"/>
    </source>
</evidence>
<sequence>MHALDFSIIIKKLPSLLNGCAVTLLLCSISLALALILGIVLALQRDAKHPLVSSPARFFIWIFRGTPLMVQLYLIYYGLPSFGIKLTAISAGILGMSLNTSAYIAEIIRSGIHAIDSGQREAAKALGMSPVMEMRRIVAPQATKVCLLPLVNQFVATIKNSSILSVITITELTRVGTLISYSTFRHFESYIAIAVLYLVLTTLFTSLAGFLERRLK</sequence>
<dbReference type="InterPro" id="IPR035906">
    <property type="entry name" value="MetI-like_sf"/>
</dbReference>
<dbReference type="STRING" id="158190.SpiGrapes_0213"/>
<dbReference type="NCBIfam" id="TIGR01726">
    <property type="entry name" value="HEQRo_perm_3TM"/>
    <property type="match status" value="1"/>
</dbReference>
<evidence type="ECO:0000313" key="13">
    <source>
        <dbReference type="EMBL" id="AEV28076.1"/>
    </source>
</evidence>
<name>G8QUA6_SPHPG</name>
<dbReference type="KEGG" id="sgp:SpiGrapes_0213"/>
<dbReference type="OrthoDB" id="9774451at2"/>
<dbReference type="GO" id="GO:0006865">
    <property type="term" value="P:amino acid transport"/>
    <property type="evidence" value="ECO:0007669"/>
    <property type="project" value="UniProtKB-KW"/>
</dbReference>
<comment type="subcellular location">
    <subcellularLocation>
        <location evidence="2">Cell inner membrane</location>
        <topology evidence="2">Multi-pass membrane protein</topology>
    </subcellularLocation>
    <subcellularLocation>
        <location evidence="11">Cell membrane</location>
        <topology evidence="11">Multi-pass membrane protein</topology>
    </subcellularLocation>
</comment>
<gene>
    <name evidence="13" type="ordered locus">SpiGrapes_0213</name>
</gene>
<protein>
    <recommendedName>
        <fullName evidence="4">Putative glutamine transport system permease protein GlnP</fullName>
    </recommendedName>
</protein>
<dbReference type="PANTHER" id="PTHR30614">
    <property type="entry name" value="MEMBRANE COMPONENT OF AMINO ACID ABC TRANSPORTER"/>
    <property type="match status" value="1"/>
</dbReference>
<dbReference type="EMBL" id="CP003155">
    <property type="protein sequence ID" value="AEV28076.1"/>
    <property type="molecule type" value="Genomic_DNA"/>
</dbReference>
<dbReference type="FunFam" id="1.10.3720.10:FF:000033">
    <property type="entry name" value="Polar amino acid ABC transporter permease"/>
    <property type="match status" value="1"/>
</dbReference>
<comment type="similarity">
    <text evidence="3">Belongs to the binding-protein-dependent transport system permease family. HisMQ subfamily.</text>
</comment>
<evidence type="ECO:0000256" key="3">
    <source>
        <dbReference type="ARBA" id="ARBA00010072"/>
    </source>
</evidence>
<dbReference type="AlphaFoldDB" id="G8QUA6"/>
<dbReference type="HOGENOM" id="CLU_019602_1_2_12"/>
<evidence type="ECO:0000256" key="4">
    <source>
        <dbReference type="ARBA" id="ARBA00016506"/>
    </source>
</evidence>